<evidence type="ECO:0000313" key="2">
    <source>
        <dbReference type="EMBL" id="MCA0154408.1"/>
    </source>
</evidence>
<dbReference type="RefSeq" id="WP_224479354.1">
    <property type="nucleotide sequence ID" value="NZ_JAIUJS010000011.1"/>
</dbReference>
<evidence type="ECO:0000256" key="1">
    <source>
        <dbReference type="SAM" id="Phobius"/>
    </source>
</evidence>
<keyword evidence="1" id="KW-1133">Transmembrane helix</keyword>
<dbReference type="EMBL" id="JAIUJS010000011">
    <property type="protein sequence ID" value="MCA0154408.1"/>
    <property type="molecule type" value="Genomic_DNA"/>
</dbReference>
<feature type="transmembrane region" description="Helical" evidence="1">
    <location>
        <begin position="21"/>
        <end position="42"/>
    </location>
</feature>
<name>A0ABS7Y6X5_9FLAO</name>
<keyword evidence="1" id="KW-0472">Membrane</keyword>
<gene>
    <name evidence="2" type="ORF">LBV24_14350</name>
</gene>
<keyword evidence="3" id="KW-1185">Reference proteome</keyword>
<comment type="caution">
    <text evidence="2">The sequence shown here is derived from an EMBL/GenBank/DDBJ whole genome shotgun (WGS) entry which is preliminary data.</text>
</comment>
<accession>A0ABS7Y6X5</accession>
<dbReference type="Proteomes" id="UP001198402">
    <property type="component" value="Unassembled WGS sequence"/>
</dbReference>
<sequence length="401" mass="46831">MIKFFRKIRYDLMKQNKTSKYLKYAIGEIALVMIGILLALQVNEWNKERNRKMSEQVVIEQLITDLSQSQHELEEQKARNLRNARAYSQVLRAYWKTNLPENIQKYVRGGGGSDVYSPVLGTAQSLINSGRLDIISSKMLKSDIVAYVEEVGYRLKDVNRYEESYFRPGIALLKEAIPSSYRSKEFINKSSESFKNDWNYKNNLNWRPAIVEKVPFKTDLQQLFEDKSFFKANQKLFIYHRNISWRYDDILEMTNKLLVKLYLASDQHHELGKKLGDSNYYLVFEAEDLALLKQADALLSNPSKWNKSDDGICEDDSANEKFSLICALRTASQDVLGEWKEDPYSPAIRLVLLKLLEDKNRRYVGNMIREWNNHLDTTFDDVKNLLKESMKIIENQIATND</sequence>
<keyword evidence="1" id="KW-0812">Transmembrane</keyword>
<proteinExistence type="predicted"/>
<reference evidence="3" key="1">
    <citation type="submission" date="2023-07" db="EMBL/GenBank/DDBJ databases">
        <authorList>
            <person name="Yue Y."/>
        </authorList>
    </citation>
    <scope>NUCLEOTIDE SEQUENCE [LARGE SCALE GENOMIC DNA]</scope>
    <source>
        <strain evidence="3">2Y89</strain>
    </source>
</reference>
<dbReference type="InterPro" id="IPR045677">
    <property type="entry name" value="DUF6197"/>
</dbReference>
<dbReference type="Pfam" id="PF19698">
    <property type="entry name" value="DUF6197"/>
    <property type="match status" value="1"/>
</dbReference>
<evidence type="ECO:0000313" key="3">
    <source>
        <dbReference type="Proteomes" id="UP001198402"/>
    </source>
</evidence>
<protein>
    <submittedName>
        <fullName evidence="2">Uncharacterized protein</fullName>
    </submittedName>
</protein>
<organism evidence="2 3">
    <name type="scientific">Winogradskyella vincentii</name>
    <dbReference type="NCBI Taxonomy" id="2877122"/>
    <lineage>
        <taxon>Bacteria</taxon>
        <taxon>Pseudomonadati</taxon>
        <taxon>Bacteroidota</taxon>
        <taxon>Flavobacteriia</taxon>
        <taxon>Flavobacteriales</taxon>
        <taxon>Flavobacteriaceae</taxon>
        <taxon>Winogradskyella</taxon>
    </lineage>
</organism>